<dbReference type="InterPro" id="IPR051048">
    <property type="entry name" value="Peptidase_S8/S53_subtilisin"/>
</dbReference>
<evidence type="ECO:0000256" key="1">
    <source>
        <dbReference type="ARBA" id="ARBA00011073"/>
    </source>
</evidence>
<dbReference type="Pfam" id="PF00082">
    <property type="entry name" value="Peptidase_S8"/>
    <property type="match status" value="1"/>
</dbReference>
<dbReference type="SUPFAM" id="SSF52743">
    <property type="entry name" value="Subtilisin-like"/>
    <property type="match status" value="1"/>
</dbReference>
<dbReference type="AlphaFoldDB" id="A0A937X4W2"/>
<dbReference type="PANTHER" id="PTHR43399:SF4">
    <property type="entry name" value="CELL WALL-ASSOCIATED PROTEASE"/>
    <property type="match status" value="1"/>
</dbReference>
<evidence type="ECO:0000256" key="3">
    <source>
        <dbReference type="ARBA" id="ARBA00022801"/>
    </source>
</evidence>
<dbReference type="PROSITE" id="PS00138">
    <property type="entry name" value="SUBTILASE_SER"/>
    <property type="match status" value="1"/>
</dbReference>
<protein>
    <submittedName>
        <fullName evidence="10">S8 family serine peptidase</fullName>
    </submittedName>
</protein>
<proteinExistence type="inferred from homology"/>
<evidence type="ECO:0000259" key="9">
    <source>
        <dbReference type="Pfam" id="PF00082"/>
    </source>
</evidence>
<dbReference type="EMBL" id="VGJX01000200">
    <property type="protein sequence ID" value="MBM3274390.1"/>
    <property type="molecule type" value="Genomic_DNA"/>
</dbReference>
<dbReference type="PROSITE" id="PS00137">
    <property type="entry name" value="SUBTILASE_HIS"/>
    <property type="match status" value="1"/>
</dbReference>
<evidence type="ECO:0000256" key="2">
    <source>
        <dbReference type="ARBA" id="ARBA00022670"/>
    </source>
</evidence>
<keyword evidence="4 6" id="KW-0720">Serine protease</keyword>
<accession>A0A937X4W2</accession>
<feature type="active site" description="Charge relay system" evidence="5 6">
    <location>
        <position position="60"/>
    </location>
</feature>
<dbReference type="InterPro" id="IPR023828">
    <property type="entry name" value="Peptidase_S8_Ser-AS"/>
</dbReference>
<evidence type="ECO:0000313" key="10">
    <source>
        <dbReference type="EMBL" id="MBM3274390.1"/>
    </source>
</evidence>
<dbReference type="InterPro" id="IPR000209">
    <property type="entry name" value="Peptidase_S8/S53_dom"/>
</dbReference>
<dbReference type="InterPro" id="IPR022398">
    <property type="entry name" value="Peptidase_S8_His-AS"/>
</dbReference>
<evidence type="ECO:0000256" key="7">
    <source>
        <dbReference type="RuleBase" id="RU003355"/>
    </source>
</evidence>
<dbReference type="GO" id="GO:0004252">
    <property type="term" value="F:serine-type endopeptidase activity"/>
    <property type="evidence" value="ECO:0007669"/>
    <property type="project" value="UniProtKB-UniRule"/>
</dbReference>
<name>A0A937X4W2_9BACT</name>
<evidence type="ECO:0000256" key="8">
    <source>
        <dbReference type="SAM" id="MobiDB-lite"/>
    </source>
</evidence>
<comment type="similarity">
    <text evidence="1 6 7">Belongs to the peptidase S8 family.</text>
</comment>
<evidence type="ECO:0000256" key="4">
    <source>
        <dbReference type="ARBA" id="ARBA00022825"/>
    </source>
</evidence>
<dbReference type="PRINTS" id="PR00723">
    <property type="entry name" value="SUBTILISIN"/>
</dbReference>
<dbReference type="InterPro" id="IPR036852">
    <property type="entry name" value="Peptidase_S8/S53_dom_sf"/>
</dbReference>
<feature type="non-terminal residue" evidence="10">
    <location>
        <position position="1"/>
    </location>
</feature>
<keyword evidence="2 6" id="KW-0645">Protease</keyword>
<dbReference type="InterPro" id="IPR015500">
    <property type="entry name" value="Peptidase_S8_subtilisin-rel"/>
</dbReference>
<keyword evidence="3 6" id="KW-0378">Hydrolase</keyword>
<evidence type="ECO:0000256" key="5">
    <source>
        <dbReference type="PIRSR" id="PIRSR615500-1"/>
    </source>
</evidence>
<gene>
    <name evidence="10" type="ORF">FJZ00_04515</name>
</gene>
<reference evidence="10 11" key="1">
    <citation type="submission" date="2019-03" db="EMBL/GenBank/DDBJ databases">
        <title>Lake Tanganyika Metagenome-Assembled Genomes (MAGs).</title>
        <authorList>
            <person name="Tran P."/>
        </authorList>
    </citation>
    <scope>NUCLEOTIDE SEQUENCE [LARGE SCALE GENOMIC DNA]</scope>
    <source>
        <strain evidence="10">K_DeepCast_65m_m2_236</strain>
    </source>
</reference>
<feature type="domain" description="Peptidase S8/S53" evidence="9">
    <location>
        <begin position="53"/>
        <end position="324"/>
    </location>
</feature>
<comment type="caution">
    <text evidence="10">The sequence shown here is derived from an EMBL/GenBank/DDBJ whole genome shotgun (WGS) entry which is preliminary data.</text>
</comment>
<dbReference type="PROSITE" id="PS00136">
    <property type="entry name" value="SUBTILASE_ASP"/>
    <property type="match status" value="1"/>
</dbReference>
<dbReference type="PANTHER" id="PTHR43399">
    <property type="entry name" value="SUBTILISIN-RELATED"/>
    <property type="match status" value="1"/>
</dbReference>
<evidence type="ECO:0000313" key="11">
    <source>
        <dbReference type="Proteomes" id="UP000703893"/>
    </source>
</evidence>
<feature type="active site" description="Charge relay system" evidence="5 6">
    <location>
        <position position="108"/>
    </location>
</feature>
<dbReference type="PROSITE" id="PS51892">
    <property type="entry name" value="SUBTILASE"/>
    <property type="match status" value="1"/>
</dbReference>
<feature type="region of interest" description="Disordered" evidence="8">
    <location>
        <begin position="78"/>
        <end position="107"/>
    </location>
</feature>
<evidence type="ECO:0000256" key="6">
    <source>
        <dbReference type="PROSITE-ProRule" id="PRU01240"/>
    </source>
</evidence>
<dbReference type="Proteomes" id="UP000703893">
    <property type="component" value="Unassembled WGS sequence"/>
</dbReference>
<sequence>ENDLWWAQAAAVPGAAGTPPGSTSPADEFQSVQYGLAKMNVADAWKVTLGNPDLVVAVLDTGVDYNHPEFAGRIIKGPNFSYRKPEPTAKQGEQPAPGPDDPMDDFGHGTHVAGIIAAAADGKGVVGVAPRVKIMAIKVMGASGGGTTWDIAQGIHHAYKNGAKIINLSLGGPKSNDFVDLLISDALAHGSLVVAASGNNGWNLDGPPVSLGGLGSVPHSIYPAMYKGAMAVGATDDADKLANFSNYGRKLSVVAPGVKIVSTMPTGPCAMTKKAGFMNHYDAMSGTSMATPMAAGAAALTMSAHPDWTPAQVQEALERTADAVGPAPFFGRGRVNVGKAVI</sequence>
<dbReference type="GO" id="GO:0006508">
    <property type="term" value="P:proteolysis"/>
    <property type="evidence" value="ECO:0007669"/>
    <property type="project" value="UniProtKB-KW"/>
</dbReference>
<organism evidence="10 11">
    <name type="scientific">Candidatus Tanganyikabacteria bacterium</name>
    <dbReference type="NCBI Taxonomy" id="2961651"/>
    <lineage>
        <taxon>Bacteria</taxon>
        <taxon>Bacillati</taxon>
        <taxon>Candidatus Sericytochromatia</taxon>
        <taxon>Candidatus Tanganyikabacteria</taxon>
    </lineage>
</organism>
<dbReference type="Gene3D" id="3.40.50.200">
    <property type="entry name" value="Peptidase S8/S53 domain"/>
    <property type="match status" value="1"/>
</dbReference>
<dbReference type="InterPro" id="IPR023827">
    <property type="entry name" value="Peptidase_S8_Asp-AS"/>
</dbReference>
<feature type="active site" description="Charge relay system" evidence="5 6">
    <location>
        <position position="288"/>
    </location>
</feature>